<proteinExistence type="predicted"/>
<dbReference type="AlphaFoldDB" id="A0A7J0EGI3"/>
<reference evidence="1 2" key="1">
    <citation type="submission" date="2019-07" db="EMBL/GenBank/DDBJ databases">
        <title>De Novo Assembly of kiwifruit Actinidia rufa.</title>
        <authorList>
            <person name="Sugita-Konishi S."/>
            <person name="Sato K."/>
            <person name="Mori E."/>
            <person name="Abe Y."/>
            <person name="Kisaki G."/>
            <person name="Hamano K."/>
            <person name="Suezawa K."/>
            <person name="Otani M."/>
            <person name="Fukuda T."/>
            <person name="Manabe T."/>
            <person name="Gomi K."/>
            <person name="Tabuchi M."/>
            <person name="Akimitsu K."/>
            <person name="Kataoka I."/>
        </authorList>
    </citation>
    <scope>NUCLEOTIDE SEQUENCE [LARGE SCALE GENOMIC DNA]</scope>
    <source>
        <strain evidence="2">cv. Fuchu</strain>
    </source>
</reference>
<dbReference type="EMBL" id="BJWL01000004">
    <property type="protein sequence ID" value="GFY85490.1"/>
    <property type="molecule type" value="Genomic_DNA"/>
</dbReference>
<dbReference type="Proteomes" id="UP000585474">
    <property type="component" value="Unassembled WGS sequence"/>
</dbReference>
<evidence type="ECO:0000313" key="1">
    <source>
        <dbReference type="EMBL" id="GFY85490.1"/>
    </source>
</evidence>
<accession>A0A7J0EGI3</accession>
<comment type="caution">
    <text evidence="1">The sequence shown here is derived from an EMBL/GenBank/DDBJ whole genome shotgun (WGS) entry which is preliminary data.</text>
</comment>
<protein>
    <submittedName>
        <fullName evidence="1">Uncharacterized protein</fullName>
    </submittedName>
</protein>
<organism evidence="1 2">
    <name type="scientific">Actinidia rufa</name>
    <dbReference type="NCBI Taxonomy" id="165716"/>
    <lineage>
        <taxon>Eukaryota</taxon>
        <taxon>Viridiplantae</taxon>
        <taxon>Streptophyta</taxon>
        <taxon>Embryophyta</taxon>
        <taxon>Tracheophyta</taxon>
        <taxon>Spermatophyta</taxon>
        <taxon>Magnoliopsida</taxon>
        <taxon>eudicotyledons</taxon>
        <taxon>Gunneridae</taxon>
        <taxon>Pentapetalae</taxon>
        <taxon>asterids</taxon>
        <taxon>Ericales</taxon>
        <taxon>Actinidiaceae</taxon>
        <taxon>Actinidia</taxon>
    </lineage>
</organism>
<keyword evidence="2" id="KW-1185">Reference proteome</keyword>
<sequence>MGEVKKGEVSTMSNKVSTLDEVSTMDEVSSWTRYSLGDMLTSAGNLGNELTSADFGDLHVMAISSTIGNISPSAQHSNGEVHHILKLISSSSSPLPQAHLILRLIGEMSTMGEARTMGEVKIMDEVNPYFYGHPFLASFIWPQLTLLLQYTCQPCSVVLIRFLGHSWRGSQIAGLGEVPPSSP</sequence>
<gene>
    <name evidence="1" type="ORF">Acr_04g0002280</name>
</gene>
<evidence type="ECO:0000313" key="2">
    <source>
        <dbReference type="Proteomes" id="UP000585474"/>
    </source>
</evidence>
<name>A0A7J0EGI3_9ERIC</name>